<dbReference type="GO" id="GO:0006508">
    <property type="term" value="P:proteolysis"/>
    <property type="evidence" value="ECO:0007669"/>
    <property type="project" value="InterPro"/>
</dbReference>
<evidence type="ECO:0000313" key="2">
    <source>
        <dbReference type="EMBL" id="QCS41304.1"/>
    </source>
</evidence>
<accession>A0A4V1FYF3</accession>
<organism evidence="2 3">
    <name type="scientific">Natrinema versiforme</name>
    <dbReference type="NCBI Taxonomy" id="88724"/>
    <lineage>
        <taxon>Archaea</taxon>
        <taxon>Methanobacteriati</taxon>
        <taxon>Methanobacteriota</taxon>
        <taxon>Stenosarchaea group</taxon>
        <taxon>Halobacteria</taxon>
        <taxon>Halobacteriales</taxon>
        <taxon>Natrialbaceae</taxon>
        <taxon>Natrinema</taxon>
    </lineage>
</organism>
<evidence type="ECO:0000259" key="1">
    <source>
        <dbReference type="Pfam" id="PF00082"/>
    </source>
</evidence>
<gene>
    <name evidence="2" type="ORF">FEJ81_02670</name>
</gene>
<feature type="domain" description="Peptidase S8/S53" evidence="1">
    <location>
        <begin position="127"/>
        <end position="270"/>
    </location>
</feature>
<evidence type="ECO:0000313" key="3">
    <source>
        <dbReference type="Proteomes" id="UP000302218"/>
    </source>
</evidence>
<dbReference type="GeneID" id="40264139"/>
<reference evidence="3" key="1">
    <citation type="submission" date="2019-05" db="EMBL/GenBank/DDBJ databases">
        <title>Genome sequence and methylation pattern of the halophilic Archaeon Natrinema versiforme BOL5-4.</title>
        <authorList>
            <person name="DasSarma P."/>
            <person name="Anton B.P."/>
            <person name="DasSarma S.L."/>
            <person name="Martinez F.L."/>
            <person name="Guzman D."/>
            <person name="Roberts R.J."/>
            <person name="DasSarma S."/>
        </authorList>
    </citation>
    <scope>NUCLEOTIDE SEQUENCE [LARGE SCALE GENOMIC DNA]</scope>
    <source>
        <strain evidence="3">BOL5-4</strain>
    </source>
</reference>
<proteinExistence type="predicted"/>
<dbReference type="RefSeq" id="WP_138243817.1">
    <property type="nucleotide sequence ID" value="NZ_CP040330.1"/>
</dbReference>
<dbReference type="Pfam" id="PF00082">
    <property type="entry name" value="Peptidase_S8"/>
    <property type="match status" value="1"/>
</dbReference>
<name>A0A4V1FYF3_9EURY</name>
<dbReference type="Proteomes" id="UP000302218">
    <property type="component" value="Chromosome"/>
</dbReference>
<dbReference type="EMBL" id="CP040330">
    <property type="protein sequence ID" value="QCS41304.1"/>
    <property type="molecule type" value="Genomic_DNA"/>
</dbReference>
<protein>
    <recommendedName>
        <fullName evidence="1">Peptidase S8/S53 domain-containing protein</fullName>
    </recommendedName>
</protein>
<dbReference type="InterPro" id="IPR036852">
    <property type="entry name" value="Peptidase_S8/S53_dom_sf"/>
</dbReference>
<dbReference type="Gene3D" id="3.40.50.200">
    <property type="entry name" value="Peptidase S8/S53 domain"/>
    <property type="match status" value="1"/>
</dbReference>
<dbReference type="SUPFAM" id="SSF52743">
    <property type="entry name" value="Subtilisin-like"/>
    <property type="match status" value="1"/>
</dbReference>
<dbReference type="AlphaFoldDB" id="A0A4V1FYF3"/>
<dbReference type="KEGG" id="nvr:FEJ81_02670"/>
<dbReference type="InterPro" id="IPR000209">
    <property type="entry name" value="Peptidase_S8/S53_dom"/>
</dbReference>
<dbReference type="GO" id="GO:0004252">
    <property type="term" value="F:serine-type endopeptidase activity"/>
    <property type="evidence" value="ECO:0007669"/>
    <property type="project" value="InterPro"/>
</dbReference>
<sequence length="295" mass="32672">MDPRIIVTLEEVSGDLKEEIAETEDVEPLWSADIFSMIVIEPESVPEEVACKVEAIDGVEHAVIERTGEQNEMRKIEDTDKVHIEPEFDKFAETERLLEELSEVSETIEDSHISGVSETKFDRQRMAVIDSGIDIRNAQITNVVSRINLTEDDTLDSIGHGTAMACILNMQRPYMELFDMKVFDGYEVRESNIIKALALSTDPSRDIFGVSLSLGLEPREGYCPLCDATNKTAHAGVVVSVSSGELAKPIPRDVPPMCPARAEKAIAVTADSDKYTNDWFADGDVVGKADWTAYE</sequence>